<dbReference type="Gene3D" id="3.30.70.560">
    <property type="entry name" value="7,8-Dihydro-6-hydroxymethylpterin-pyrophosphokinase HPPK"/>
    <property type="match status" value="1"/>
</dbReference>
<proteinExistence type="predicted"/>
<dbReference type="HOGENOM" id="CLU_097916_3_0_3"/>
<keyword evidence="8" id="KW-0289">Folate biosynthesis</keyword>
<dbReference type="GO" id="GO:0003848">
    <property type="term" value="F:2-amino-4-hydroxy-6-hydroxymethyldihydropteridine diphosphokinase activity"/>
    <property type="evidence" value="ECO:0007669"/>
    <property type="project" value="UniProtKB-EC"/>
</dbReference>
<dbReference type="OrthoDB" id="9808041at2"/>
<protein>
    <recommendedName>
        <fullName evidence="3">2-amino-4-hydroxy-6-hydroxymethyldihydropteridine diphosphokinase</fullName>
        <ecNumber evidence="3">2.7.6.3</ecNumber>
    </recommendedName>
</protein>
<dbReference type="eggNOG" id="COG0801">
    <property type="taxonomic scope" value="Bacteria"/>
</dbReference>
<dbReference type="CDD" id="cd00483">
    <property type="entry name" value="HPPK"/>
    <property type="match status" value="1"/>
</dbReference>
<gene>
    <name evidence="10" type="primary">folK</name>
    <name evidence="10" type="ordered locus">AM1_1969</name>
</gene>
<dbReference type="Pfam" id="PF01288">
    <property type="entry name" value="HPPK"/>
    <property type="match status" value="1"/>
</dbReference>
<comment type="pathway">
    <text evidence="2">Cofactor biosynthesis; tetrahydrofolate biosynthesis; 2-amino-4-hydroxy-6-hydroxymethyl-7,8-dihydropteridine diphosphate from 7,8-dihydroneopterin triphosphate: step 4/4.</text>
</comment>
<dbReference type="NCBIfam" id="TIGR01498">
    <property type="entry name" value="folK"/>
    <property type="match status" value="1"/>
</dbReference>
<dbReference type="GO" id="GO:0016301">
    <property type="term" value="F:kinase activity"/>
    <property type="evidence" value="ECO:0007669"/>
    <property type="project" value="UniProtKB-KW"/>
</dbReference>
<dbReference type="Proteomes" id="UP000000268">
    <property type="component" value="Chromosome"/>
</dbReference>
<dbReference type="STRING" id="329726.AM1_1969"/>
<keyword evidence="4" id="KW-0808">Transferase</keyword>
<evidence type="ECO:0000256" key="3">
    <source>
        <dbReference type="ARBA" id="ARBA00013253"/>
    </source>
</evidence>
<dbReference type="GO" id="GO:0005524">
    <property type="term" value="F:ATP binding"/>
    <property type="evidence" value="ECO:0007669"/>
    <property type="project" value="UniProtKB-KW"/>
</dbReference>
<dbReference type="InterPro" id="IPR035907">
    <property type="entry name" value="Hppk_sf"/>
</dbReference>
<evidence type="ECO:0000256" key="7">
    <source>
        <dbReference type="ARBA" id="ARBA00022840"/>
    </source>
</evidence>
<reference evidence="10 11" key="1">
    <citation type="journal article" date="2008" name="Proc. Natl. Acad. Sci. U.S.A.">
        <title>Niche adaptation and genome expansion in the chlorophyll d-producing cyanobacterium Acaryochloris marina.</title>
        <authorList>
            <person name="Swingley W.D."/>
            <person name="Chen M."/>
            <person name="Cheung P.C."/>
            <person name="Conrad A.L."/>
            <person name="Dejesa L.C."/>
            <person name="Hao J."/>
            <person name="Honchak B.M."/>
            <person name="Karbach L.E."/>
            <person name="Kurdoglu A."/>
            <person name="Lahiri S."/>
            <person name="Mastrian S.D."/>
            <person name="Miyashita H."/>
            <person name="Page L."/>
            <person name="Ramakrishna P."/>
            <person name="Satoh S."/>
            <person name="Sattley W.M."/>
            <person name="Shimada Y."/>
            <person name="Taylor H.L."/>
            <person name="Tomo T."/>
            <person name="Tsuchiya T."/>
            <person name="Wang Z.T."/>
            <person name="Raymond J."/>
            <person name="Mimuro M."/>
            <person name="Blankenship R.E."/>
            <person name="Touchman J.W."/>
        </authorList>
    </citation>
    <scope>NUCLEOTIDE SEQUENCE [LARGE SCALE GENOMIC DNA]</scope>
    <source>
        <strain evidence="11">MBIC 11017</strain>
    </source>
</reference>
<evidence type="ECO:0000256" key="8">
    <source>
        <dbReference type="ARBA" id="ARBA00022909"/>
    </source>
</evidence>
<keyword evidence="7" id="KW-0067">ATP-binding</keyword>
<keyword evidence="6 10" id="KW-0418">Kinase</keyword>
<dbReference type="GO" id="GO:0046656">
    <property type="term" value="P:folic acid biosynthetic process"/>
    <property type="evidence" value="ECO:0007669"/>
    <property type="project" value="UniProtKB-KW"/>
</dbReference>
<dbReference type="SUPFAM" id="SSF55083">
    <property type="entry name" value="6-hydroxymethyl-7,8-dihydropterin pyrophosphokinase, HPPK"/>
    <property type="match status" value="1"/>
</dbReference>
<evidence type="ECO:0000259" key="9">
    <source>
        <dbReference type="PROSITE" id="PS00794"/>
    </source>
</evidence>
<evidence type="ECO:0000256" key="5">
    <source>
        <dbReference type="ARBA" id="ARBA00022741"/>
    </source>
</evidence>
<dbReference type="AlphaFoldDB" id="B0CFG7"/>
<evidence type="ECO:0000256" key="4">
    <source>
        <dbReference type="ARBA" id="ARBA00022679"/>
    </source>
</evidence>
<comment type="catalytic activity">
    <reaction evidence="1">
        <text>6-hydroxymethyl-7,8-dihydropterin + ATP = (7,8-dihydropterin-6-yl)methyl diphosphate + AMP + H(+)</text>
        <dbReference type="Rhea" id="RHEA:11412"/>
        <dbReference type="ChEBI" id="CHEBI:15378"/>
        <dbReference type="ChEBI" id="CHEBI:30616"/>
        <dbReference type="ChEBI" id="CHEBI:44841"/>
        <dbReference type="ChEBI" id="CHEBI:72950"/>
        <dbReference type="ChEBI" id="CHEBI:456215"/>
        <dbReference type="EC" id="2.7.6.3"/>
    </reaction>
</comment>
<sequence length="159" mass="17381">MQSAVALGGNLGNPKATLSAAITTLQNDAKILVLTQSHWYQTAAVGPPQPDYLNGCVSLLTAYSPQSLLEKLLEIETQFGRVRRERWGPRTLDLDVLLFGQAVIQTPTLTVPHPCLHERAFVLAPLAEICPGWVHPVQQQTIAELAKAVDYTGVHRLSH</sequence>
<name>B0CFG7_ACAM1</name>
<keyword evidence="11" id="KW-1185">Reference proteome</keyword>
<dbReference type="InterPro" id="IPR000550">
    <property type="entry name" value="Hppk"/>
</dbReference>
<evidence type="ECO:0000313" key="11">
    <source>
        <dbReference type="Proteomes" id="UP000000268"/>
    </source>
</evidence>
<accession>B0CFG7</accession>
<feature type="domain" description="7,8-dihydro-6-hydroxymethylpterin-pyrophosphokinase" evidence="9">
    <location>
        <begin position="86"/>
        <end position="97"/>
    </location>
</feature>
<dbReference type="KEGG" id="amr:AM1_1969"/>
<dbReference type="PROSITE" id="PS00794">
    <property type="entry name" value="HPPK"/>
    <property type="match status" value="1"/>
</dbReference>
<dbReference type="GO" id="GO:0046654">
    <property type="term" value="P:tetrahydrofolate biosynthetic process"/>
    <property type="evidence" value="ECO:0007669"/>
    <property type="project" value="UniProtKB-UniPathway"/>
</dbReference>
<dbReference type="EC" id="2.7.6.3" evidence="3"/>
<organism evidence="10 11">
    <name type="scientific">Acaryochloris marina (strain MBIC 11017)</name>
    <dbReference type="NCBI Taxonomy" id="329726"/>
    <lineage>
        <taxon>Bacteria</taxon>
        <taxon>Bacillati</taxon>
        <taxon>Cyanobacteriota</taxon>
        <taxon>Cyanophyceae</taxon>
        <taxon>Acaryochloridales</taxon>
        <taxon>Acaryochloridaceae</taxon>
        <taxon>Acaryochloris</taxon>
    </lineage>
</organism>
<evidence type="ECO:0000313" key="10">
    <source>
        <dbReference type="EMBL" id="ABW26986.1"/>
    </source>
</evidence>
<dbReference type="EMBL" id="CP000828">
    <property type="protein sequence ID" value="ABW26986.1"/>
    <property type="molecule type" value="Genomic_DNA"/>
</dbReference>
<evidence type="ECO:0000256" key="1">
    <source>
        <dbReference type="ARBA" id="ARBA00000198"/>
    </source>
</evidence>
<dbReference type="PANTHER" id="PTHR43071">
    <property type="entry name" value="2-AMINO-4-HYDROXY-6-HYDROXYMETHYLDIHYDROPTERIDINE PYROPHOSPHOKINASE"/>
    <property type="match status" value="1"/>
</dbReference>
<dbReference type="PANTHER" id="PTHR43071:SF1">
    <property type="entry name" value="2-AMINO-4-HYDROXY-6-HYDROXYMETHYLDIHYDROPTERIDINE PYROPHOSPHOKINASE"/>
    <property type="match status" value="1"/>
</dbReference>
<evidence type="ECO:0000256" key="2">
    <source>
        <dbReference type="ARBA" id="ARBA00005051"/>
    </source>
</evidence>
<evidence type="ECO:0000256" key="6">
    <source>
        <dbReference type="ARBA" id="ARBA00022777"/>
    </source>
</evidence>
<dbReference type="UniPathway" id="UPA00077">
    <property type="reaction ID" value="UER00155"/>
</dbReference>
<keyword evidence="5" id="KW-0547">Nucleotide-binding</keyword>